<reference evidence="5 6" key="1">
    <citation type="submission" date="2019-11" db="EMBL/GenBank/DDBJ databases">
        <title>Draft genome sequences of five Paenibacillus species of dairy origin.</title>
        <authorList>
            <person name="Olajide A.M."/>
            <person name="Chen S."/>
            <person name="Lapointe G."/>
        </authorList>
    </citation>
    <scope>NUCLEOTIDE SEQUENCE [LARGE SCALE GENOMIC DNA]</scope>
    <source>
        <strain evidence="5 6">12CR55</strain>
    </source>
</reference>
<dbReference type="Pfam" id="PF05130">
    <property type="entry name" value="FlgN"/>
    <property type="match status" value="1"/>
</dbReference>
<gene>
    <name evidence="5" type="ORF">GNP95_19425</name>
    <name evidence="4" type="ORF">J15TS10_40170</name>
</gene>
<dbReference type="GO" id="GO:0044780">
    <property type="term" value="P:bacterial-type flagellum assembly"/>
    <property type="evidence" value="ECO:0007669"/>
    <property type="project" value="InterPro"/>
</dbReference>
<keyword evidence="5" id="KW-0969">Cilium</keyword>
<dbReference type="EMBL" id="WNZW01000010">
    <property type="protein sequence ID" value="MUG47141.1"/>
    <property type="molecule type" value="Genomic_DNA"/>
</dbReference>
<dbReference type="RefSeq" id="WP_213593640.1">
    <property type="nucleotide sequence ID" value="NZ_BOSM01000008.1"/>
</dbReference>
<proteinExistence type="predicted"/>
<dbReference type="Gene3D" id="1.20.58.300">
    <property type="entry name" value="FlgN-like"/>
    <property type="match status" value="1"/>
</dbReference>
<keyword evidence="2" id="KW-0175">Coiled coil</keyword>
<evidence type="ECO:0000256" key="1">
    <source>
        <dbReference type="ARBA" id="ARBA00022795"/>
    </source>
</evidence>
<name>A0A7X2Z5A2_9BACL</name>
<accession>A0A7X2Z5A2</accession>
<keyword evidence="5" id="KW-0282">Flagellum</keyword>
<dbReference type="AlphaFoldDB" id="A0A7X2Z5A2"/>
<feature type="coiled-coil region" evidence="2">
    <location>
        <begin position="94"/>
        <end position="124"/>
    </location>
</feature>
<protein>
    <submittedName>
        <fullName evidence="5">Flagellar protein FlgN</fullName>
    </submittedName>
</protein>
<comment type="caution">
    <text evidence="5">The sequence shown here is derived from an EMBL/GenBank/DDBJ whole genome shotgun (WGS) entry which is preliminary data.</text>
</comment>
<organism evidence="5 6">
    <name type="scientific">Paenibacillus woosongensis</name>
    <dbReference type="NCBI Taxonomy" id="307580"/>
    <lineage>
        <taxon>Bacteria</taxon>
        <taxon>Bacillati</taxon>
        <taxon>Bacillota</taxon>
        <taxon>Bacilli</taxon>
        <taxon>Bacillales</taxon>
        <taxon>Paenibacillaceae</taxon>
        <taxon>Paenibacillus</taxon>
    </lineage>
</organism>
<dbReference type="Proteomes" id="UP000681290">
    <property type="component" value="Unassembled WGS sequence"/>
</dbReference>
<dbReference type="Proteomes" id="UP000447876">
    <property type="component" value="Unassembled WGS sequence"/>
</dbReference>
<feature type="region of interest" description="Disordered" evidence="3">
    <location>
        <begin position="146"/>
        <end position="166"/>
    </location>
</feature>
<evidence type="ECO:0000313" key="6">
    <source>
        <dbReference type="Proteomes" id="UP000447876"/>
    </source>
</evidence>
<evidence type="ECO:0000313" key="7">
    <source>
        <dbReference type="Proteomes" id="UP000681290"/>
    </source>
</evidence>
<evidence type="ECO:0000313" key="4">
    <source>
        <dbReference type="EMBL" id="GIP60203.1"/>
    </source>
</evidence>
<dbReference type="InterPro" id="IPR007809">
    <property type="entry name" value="FlgN-like"/>
</dbReference>
<evidence type="ECO:0000256" key="2">
    <source>
        <dbReference type="SAM" id="Coils"/>
    </source>
</evidence>
<sequence>MSVQNVIDVLHQTDEMYRKIIELGKEKQQAIMDNDIALLTKLMNQEARLLKQTEELDELREQAALQFLQEKGIRSQLKLTITEMTRLVFDVTEKQQLLAAQAQLSDTLRELKRLNGINKELVEQSLTFIDYSLNLFVSEPEDDMMYRDPSKQHAAQKPRSFFDTRA</sequence>
<dbReference type="EMBL" id="BOSM01000008">
    <property type="protein sequence ID" value="GIP60203.1"/>
    <property type="molecule type" value="Genomic_DNA"/>
</dbReference>
<keyword evidence="7" id="KW-1185">Reference proteome</keyword>
<keyword evidence="1" id="KW-1005">Bacterial flagellum biogenesis</keyword>
<evidence type="ECO:0000313" key="5">
    <source>
        <dbReference type="EMBL" id="MUG47141.1"/>
    </source>
</evidence>
<dbReference type="SUPFAM" id="SSF140566">
    <property type="entry name" value="FlgN-like"/>
    <property type="match status" value="1"/>
</dbReference>
<keyword evidence="5" id="KW-0966">Cell projection</keyword>
<dbReference type="InterPro" id="IPR036679">
    <property type="entry name" value="FlgN-like_sf"/>
</dbReference>
<reference evidence="4 7" key="2">
    <citation type="submission" date="2021-03" db="EMBL/GenBank/DDBJ databases">
        <title>Antimicrobial resistance genes in bacteria isolated from Japanese honey, and their potential for conferring macrolide and lincosamide resistance in the American foulbrood pathogen Paenibacillus larvae.</title>
        <authorList>
            <person name="Okamoto M."/>
            <person name="Kumagai M."/>
            <person name="Kanamori H."/>
            <person name="Takamatsu D."/>
        </authorList>
    </citation>
    <scope>NUCLEOTIDE SEQUENCE [LARGE SCALE GENOMIC DNA]</scope>
    <source>
        <strain evidence="4 7">J15TS10</strain>
    </source>
</reference>
<evidence type="ECO:0000256" key="3">
    <source>
        <dbReference type="SAM" id="MobiDB-lite"/>
    </source>
</evidence>